<accession>A0A3S5Y6A0</accession>
<dbReference type="PANTHER" id="PTHR42847:SF8">
    <property type="entry name" value="CONSERVED PROTEIN"/>
    <property type="match status" value="1"/>
</dbReference>
<keyword evidence="3" id="KW-0560">Oxidoreductase</keyword>
<evidence type="ECO:0000313" key="6">
    <source>
        <dbReference type="EMBL" id="CBH48029.1"/>
    </source>
</evidence>
<proteinExistence type="predicted"/>
<dbReference type="GO" id="GO:0008726">
    <property type="term" value="F:alkanesulfonate monooxygenase activity"/>
    <property type="evidence" value="ECO:0007669"/>
    <property type="project" value="TreeGrafter"/>
</dbReference>
<evidence type="ECO:0000259" key="5">
    <source>
        <dbReference type="Pfam" id="PF00296"/>
    </source>
</evidence>
<dbReference type="PANTHER" id="PTHR42847">
    <property type="entry name" value="ALKANESULFONATE MONOOXYGENASE"/>
    <property type="match status" value="1"/>
</dbReference>
<protein>
    <submittedName>
        <fullName evidence="6">FMN-dependent monooxygenase</fullName>
    </submittedName>
</protein>
<organism evidence="6">
    <name type="scientific">Rhodococcus hoagii (strain 103S)</name>
    <name type="common">Rhodococcus equi</name>
    <dbReference type="NCBI Taxonomy" id="685727"/>
    <lineage>
        <taxon>Bacteria</taxon>
        <taxon>Bacillati</taxon>
        <taxon>Actinomycetota</taxon>
        <taxon>Actinomycetes</taxon>
        <taxon>Mycobacteriales</taxon>
        <taxon>Nocardiaceae</taxon>
        <taxon>Prescottella</taxon>
    </lineage>
</organism>
<evidence type="ECO:0000256" key="3">
    <source>
        <dbReference type="ARBA" id="ARBA00023002"/>
    </source>
</evidence>
<dbReference type="GO" id="GO:0046306">
    <property type="term" value="P:alkanesulfonate catabolic process"/>
    <property type="evidence" value="ECO:0007669"/>
    <property type="project" value="TreeGrafter"/>
</dbReference>
<dbReference type="AlphaFoldDB" id="A0A3S5Y6A0"/>
<keyword evidence="1" id="KW-0285">Flavoprotein</keyword>
<gene>
    <name evidence="6" type="ordered locus">REQ_19670</name>
</gene>
<dbReference type="Pfam" id="PF00296">
    <property type="entry name" value="Bac_luciferase"/>
    <property type="match status" value="1"/>
</dbReference>
<sequence>MPIGGIGVASTHMGIRLGYQIPNFSYSTPVRDLFPTVITQAREAEAAGFDAVFVMDHFYQLPGIGEPDEPMLEAYTSLAGIATATESIQLSALVTGNTYRNPAMLAKTVSTLDVVSGGRAVLGIGAGWFELEHQQLGFEFGTFTDRFERLDEALQIIAPMLHGERPTFEGKWYRVENAVNEPRIRNDLPILLGGGGEKKTFGLAARYADHLNIIANAVELPRKLEALAQRCEEAGRDRSTLETSFLAFVMIDEDGDKARAMQREFLLARGIDLSALSVAERAVATDRQFVGSPDEVAEQIKTRVLDTGIDGVIVNLVANGHQPGIVELAGRTLGPLVRG</sequence>
<dbReference type="InterPro" id="IPR050172">
    <property type="entry name" value="SsuD_RutA_monooxygenase"/>
</dbReference>
<dbReference type="SUPFAM" id="SSF51679">
    <property type="entry name" value="Bacterial luciferase-like"/>
    <property type="match status" value="1"/>
</dbReference>
<evidence type="ECO:0000313" key="7">
    <source>
        <dbReference type="Proteomes" id="UP000006892"/>
    </source>
</evidence>
<keyword evidence="4 6" id="KW-0503">Monooxygenase</keyword>
<name>A0A3S5Y6A0_RHOH1</name>
<dbReference type="KEGG" id="req:REQ_19670"/>
<evidence type="ECO:0000256" key="1">
    <source>
        <dbReference type="ARBA" id="ARBA00022630"/>
    </source>
</evidence>
<dbReference type="InterPro" id="IPR011251">
    <property type="entry name" value="Luciferase-like_dom"/>
</dbReference>
<evidence type="ECO:0000256" key="2">
    <source>
        <dbReference type="ARBA" id="ARBA00022643"/>
    </source>
</evidence>
<dbReference type="EMBL" id="FN563149">
    <property type="protein sequence ID" value="CBH48029.1"/>
    <property type="molecule type" value="Genomic_DNA"/>
</dbReference>
<dbReference type="InterPro" id="IPR019952">
    <property type="entry name" value="F420_OxRdatse_Rv1855c_pred"/>
</dbReference>
<feature type="domain" description="Luciferase-like" evidence="5">
    <location>
        <begin position="34"/>
        <end position="310"/>
    </location>
</feature>
<reference evidence="6" key="1">
    <citation type="journal article" date="2010" name="PLoS Genet.">
        <title>The genome of a pathogenic rhodococcus: cooptive virulence underpinned by key gene acquisitions.</title>
        <authorList>
            <person name="Letek M."/>
            <person name="Gonzalez P."/>
            <person name="Macarthur I."/>
            <person name="Rodriguez H."/>
            <person name="Freeman T.C."/>
            <person name="Valero-Rello A."/>
            <person name="Blanco M."/>
            <person name="Buckley T."/>
            <person name="Cherevach I."/>
            <person name="Fahey R."/>
            <person name="Hapeshi A."/>
            <person name="Holdstock J."/>
            <person name="Leadon D."/>
            <person name="Navas J."/>
            <person name="Ocampo A."/>
            <person name="Quail M.A."/>
            <person name="Sanders M."/>
            <person name="Scortti M.M."/>
            <person name="Prescott J.F."/>
            <person name="Fogarty U."/>
            <person name="Meijer W.G."/>
            <person name="Parkhill J."/>
            <person name="Bentley S.D."/>
            <person name="Vazquez-Boland J.A."/>
        </authorList>
    </citation>
    <scope>NUCLEOTIDE SEQUENCE [LARGE SCALE GENOMIC DNA]</scope>
    <source>
        <strain evidence="6 7">103S</strain>
    </source>
</reference>
<dbReference type="Proteomes" id="UP001154400">
    <property type="component" value="Chromosome"/>
</dbReference>
<dbReference type="Gene3D" id="3.20.20.30">
    <property type="entry name" value="Luciferase-like domain"/>
    <property type="match status" value="1"/>
</dbReference>
<dbReference type="NCBIfam" id="TIGR03560">
    <property type="entry name" value="F420_Rv1855c"/>
    <property type="match status" value="1"/>
</dbReference>
<evidence type="ECO:0000256" key="4">
    <source>
        <dbReference type="ARBA" id="ARBA00023033"/>
    </source>
</evidence>
<dbReference type="InterPro" id="IPR036661">
    <property type="entry name" value="Luciferase-like_sf"/>
</dbReference>
<keyword evidence="2" id="KW-0288">FMN</keyword>